<evidence type="ECO:0000313" key="11">
    <source>
        <dbReference type="Proteomes" id="UP000515123"/>
    </source>
</evidence>
<evidence type="ECO:0000256" key="2">
    <source>
        <dbReference type="ARBA" id="ARBA00010330"/>
    </source>
</evidence>
<comment type="similarity">
    <text evidence="2">Belongs to the ARR-like family.</text>
</comment>
<dbReference type="InterPro" id="IPR011006">
    <property type="entry name" value="CheY-like_superfamily"/>
</dbReference>
<dbReference type="AlphaFoldDB" id="A0A6P5GLB6"/>
<feature type="region of interest" description="Disordered" evidence="8">
    <location>
        <begin position="47"/>
        <end position="75"/>
    </location>
</feature>
<dbReference type="Pfam" id="PF06203">
    <property type="entry name" value="CCT"/>
    <property type="match status" value="1"/>
</dbReference>
<organism evidence="11 12">
    <name type="scientific">Ananas comosus</name>
    <name type="common">Pineapple</name>
    <name type="synonym">Ananas ananas</name>
    <dbReference type="NCBI Taxonomy" id="4615"/>
    <lineage>
        <taxon>Eukaryota</taxon>
        <taxon>Viridiplantae</taxon>
        <taxon>Streptophyta</taxon>
        <taxon>Embryophyta</taxon>
        <taxon>Tracheophyta</taxon>
        <taxon>Spermatophyta</taxon>
        <taxon>Magnoliopsida</taxon>
        <taxon>Liliopsida</taxon>
        <taxon>Poales</taxon>
        <taxon>Bromeliaceae</taxon>
        <taxon>Bromelioideae</taxon>
        <taxon>Ananas</taxon>
    </lineage>
</organism>
<dbReference type="OrthoDB" id="60033at2759"/>
<dbReference type="SMART" id="SM00448">
    <property type="entry name" value="REC"/>
    <property type="match status" value="1"/>
</dbReference>
<evidence type="ECO:0000256" key="3">
    <source>
        <dbReference type="ARBA" id="ARBA00023012"/>
    </source>
</evidence>
<dbReference type="GO" id="GO:0000160">
    <property type="term" value="P:phosphorelay signal transduction system"/>
    <property type="evidence" value="ECO:0007669"/>
    <property type="project" value="UniProtKB-KW"/>
</dbReference>
<feature type="domain" description="CCT" evidence="10">
    <location>
        <begin position="702"/>
        <end position="744"/>
    </location>
</feature>
<dbReference type="InterPro" id="IPR045279">
    <property type="entry name" value="ARR-like"/>
</dbReference>
<feature type="region of interest" description="Disordered" evidence="8">
    <location>
        <begin position="1"/>
        <end position="26"/>
    </location>
</feature>
<comment type="subcellular location">
    <subcellularLocation>
        <location evidence="1 7">Nucleus</location>
    </subcellularLocation>
</comment>
<dbReference type="PROSITE" id="PS50110">
    <property type="entry name" value="RESPONSE_REGULATORY"/>
    <property type="match status" value="1"/>
</dbReference>
<evidence type="ECO:0000256" key="1">
    <source>
        <dbReference type="ARBA" id="ARBA00004123"/>
    </source>
</evidence>
<sequence length="757" mass="83011">MEISSHSGRRGHGLPPPPSPNDTITTTKLTPTLLHFLPILMEQGAWGRGGDGEAGEAAAPPPPEHGGGGGGGARSAALGGVSGSAACQVIRWDRFLPRRSLRVLLVEQDDSTRHVVTALLRKCSYHVAAVADGLKAWEVMQEKRYGFDLVLTEVAMPSLSGIGLLSQIMATDECKNVPVIMMSSRDSVGIVLKCMLKGAVDFLVKPLRKNELRNLWQHVWRRRCSSSQANASDNSAASNHLSANAGDGSKSGENSKYQSSGSKQEMEIESAQNFGENVMAEAANFPRGVGEKPEEPDGTITVRANVLNVEDGGETRDKSNGNAVEVNRQPLFFAEKNMENKCLNDGICYGDDSRHHLRSREDVISDLNLQHQNDSSKNNVDVIEPMAIRKSSSSRLNLNTGENALCEASTCSEAKTKNESGSSQFLELTLRRPHLNGCVKEDFKEKHVLIHSNASAFSRYSNKRVQSSSPKPYSSSICIRSMEYSDKEKSTTLQRKEISPSFQGNAEEAAMHSQLSFATNKEDVGASCSVSLRENARAGHSSNGIDTSLHTPQFGFISLPVPVRAIPYHGLHASYGAILQPILYSESSSQHQNLAVIEKTSVQITSDQSDCRENNLIYHSQCKELHHCEENHLVQHWSQEVDREQVNQSASSSQDIVRGSGSDGSLETAEATTKTVAVMESGNESGVQNCNIKGSDSDRSRREAALIKFRLKRKDRCFEKKVRYHSRKKLAEQRPRVKGQFVRQKFPESLPATEAEE</sequence>
<feature type="region of interest" description="Disordered" evidence="8">
    <location>
        <begin position="228"/>
        <end position="267"/>
    </location>
</feature>
<dbReference type="GO" id="GO:0048511">
    <property type="term" value="P:rhythmic process"/>
    <property type="evidence" value="ECO:0007669"/>
    <property type="project" value="UniProtKB-KW"/>
</dbReference>
<dbReference type="GO" id="GO:0005634">
    <property type="term" value="C:nucleus"/>
    <property type="evidence" value="ECO:0007669"/>
    <property type="project" value="UniProtKB-SubCell"/>
</dbReference>
<dbReference type="PANTHER" id="PTHR43874:SF117">
    <property type="entry name" value="TWO-COMPONENT RESPONSE REGULATOR-LIKE APRR3"/>
    <property type="match status" value="1"/>
</dbReference>
<feature type="compositionally biased region" description="Polar residues" evidence="8">
    <location>
        <begin position="251"/>
        <end position="263"/>
    </location>
</feature>
<dbReference type="InterPro" id="IPR001789">
    <property type="entry name" value="Sig_transdc_resp-reg_receiver"/>
</dbReference>
<protein>
    <submittedName>
        <fullName evidence="12">Two-component response regulator-like APRR3 isoform X1</fullName>
    </submittedName>
</protein>
<dbReference type="PANTHER" id="PTHR43874">
    <property type="entry name" value="TWO-COMPONENT RESPONSE REGULATOR"/>
    <property type="match status" value="1"/>
</dbReference>
<keyword evidence="5 7" id="KW-0539">Nucleus</keyword>
<dbReference type="GeneID" id="109723040"/>
<evidence type="ECO:0000256" key="5">
    <source>
        <dbReference type="ARBA" id="ARBA00023242"/>
    </source>
</evidence>
<evidence type="ECO:0000256" key="8">
    <source>
        <dbReference type="SAM" id="MobiDB-lite"/>
    </source>
</evidence>
<dbReference type="SUPFAM" id="SSF52172">
    <property type="entry name" value="CheY-like"/>
    <property type="match status" value="1"/>
</dbReference>
<evidence type="ECO:0000259" key="10">
    <source>
        <dbReference type="PROSITE" id="PS51017"/>
    </source>
</evidence>
<dbReference type="RefSeq" id="XP_020106838.1">
    <property type="nucleotide sequence ID" value="XM_020251249.1"/>
</dbReference>
<dbReference type="PROSITE" id="PS51017">
    <property type="entry name" value="CCT"/>
    <property type="match status" value="1"/>
</dbReference>
<dbReference type="InterPro" id="IPR010402">
    <property type="entry name" value="CCT_domain"/>
</dbReference>
<feature type="compositionally biased region" description="Polar residues" evidence="8">
    <location>
        <begin position="646"/>
        <end position="655"/>
    </location>
</feature>
<dbReference type="Proteomes" id="UP000515123">
    <property type="component" value="Linkage group 17"/>
</dbReference>
<keyword evidence="11" id="KW-1185">Reference proteome</keyword>
<evidence type="ECO:0000256" key="6">
    <source>
        <dbReference type="PROSITE-ProRule" id="PRU00169"/>
    </source>
</evidence>
<dbReference type="GO" id="GO:0009736">
    <property type="term" value="P:cytokinin-activated signaling pathway"/>
    <property type="evidence" value="ECO:0007669"/>
    <property type="project" value="InterPro"/>
</dbReference>
<evidence type="ECO:0000256" key="7">
    <source>
        <dbReference type="PROSITE-ProRule" id="PRU00357"/>
    </source>
</evidence>
<dbReference type="Gramene" id="Aco016766.1.mrna1">
    <property type="protein sequence ID" value="Aco016766.1.mrna1"/>
    <property type="gene ID" value="Aco016766.1.path1"/>
</dbReference>
<accession>A0A6P5GLB6</accession>
<keyword evidence="3" id="KW-0902">Two-component regulatory system</keyword>
<proteinExistence type="inferred from homology"/>
<gene>
    <name evidence="12" type="primary">LOC109723040</name>
</gene>
<evidence type="ECO:0000313" key="12">
    <source>
        <dbReference type="RefSeq" id="XP_020106838.1"/>
    </source>
</evidence>
<dbReference type="Gene3D" id="3.40.50.2300">
    <property type="match status" value="1"/>
</dbReference>
<reference evidence="11" key="1">
    <citation type="journal article" date="2015" name="Nat. Genet.">
        <title>The pineapple genome and the evolution of CAM photosynthesis.</title>
        <authorList>
            <person name="Ming R."/>
            <person name="VanBuren R."/>
            <person name="Wai C.M."/>
            <person name="Tang H."/>
            <person name="Schatz M.C."/>
            <person name="Bowers J.E."/>
            <person name="Lyons E."/>
            <person name="Wang M.L."/>
            <person name="Chen J."/>
            <person name="Biggers E."/>
            <person name="Zhang J."/>
            <person name="Huang L."/>
            <person name="Zhang L."/>
            <person name="Miao W."/>
            <person name="Zhang J."/>
            <person name="Ye Z."/>
            <person name="Miao C."/>
            <person name="Lin Z."/>
            <person name="Wang H."/>
            <person name="Zhou H."/>
            <person name="Yim W.C."/>
            <person name="Priest H.D."/>
            <person name="Zheng C."/>
            <person name="Woodhouse M."/>
            <person name="Edger P.P."/>
            <person name="Guyot R."/>
            <person name="Guo H.B."/>
            <person name="Guo H."/>
            <person name="Zheng G."/>
            <person name="Singh R."/>
            <person name="Sharma A."/>
            <person name="Min X."/>
            <person name="Zheng Y."/>
            <person name="Lee H."/>
            <person name="Gurtowski J."/>
            <person name="Sedlazeck F.J."/>
            <person name="Harkess A."/>
            <person name="McKain M.R."/>
            <person name="Liao Z."/>
            <person name="Fang J."/>
            <person name="Liu J."/>
            <person name="Zhang X."/>
            <person name="Zhang Q."/>
            <person name="Hu W."/>
            <person name="Qin Y."/>
            <person name="Wang K."/>
            <person name="Chen L.Y."/>
            <person name="Shirley N."/>
            <person name="Lin Y.R."/>
            <person name="Liu L.Y."/>
            <person name="Hernandez A.G."/>
            <person name="Wright C.L."/>
            <person name="Bulone V."/>
            <person name="Tuskan G.A."/>
            <person name="Heath K."/>
            <person name="Zee F."/>
            <person name="Moore P.H."/>
            <person name="Sunkar R."/>
            <person name="Leebens-Mack J.H."/>
            <person name="Mockler T."/>
            <person name="Bennetzen J.L."/>
            <person name="Freeling M."/>
            <person name="Sankoff D."/>
            <person name="Paterson A.H."/>
            <person name="Zhu X."/>
            <person name="Yang X."/>
            <person name="Smith J.A."/>
            <person name="Cushman J.C."/>
            <person name="Paull R.E."/>
            <person name="Yu Q."/>
        </authorList>
    </citation>
    <scope>NUCLEOTIDE SEQUENCE [LARGE SCALE GENOMIC DNA]</scope>
    <source>
        <strain evidence="11">cv. F153</strain>
    </source>
</reference>
<keyword evidence="4" id="KW-0090">Biological rhythms</keyword>
<evidence type="ECO:0000259" key="9">
    <source>
        <dbReference type="PROSITE" id="PS50110"/>
    </source>
</evidence>
<comment type="caution">
    <text evidence="6">Lacks conserved residue(s) required for the propagation of feature annotation.</text>
</comment>
<name>A0A6P5GLB6_ANACO</name>
<feature type="compositionally biased region" description="Low complexity" evidence="8">
    <location>
        <begin position="228"/>
        <end position="245"/>
    </location>
</feature>
<feature type="region of interest" description="Disordered" evidence="8">
    <location>
        <begin position="645"/>
        <end position="669"/>
    </location>
</feature>
<dbReference type="Pfam" id="PF00072">
    <property type="entry name" value="Response_reg"/>
    <property type="match status" value="1"/>
</dbReference>
<evidence type="ECO:0000256" key="4">
    <source>
        <dbReference type="ARBA" id="ARBA00023108"/>
    </source>
</evidence>
<reference evidence="12" key="2">
    <citation type="submission" date="2025-08" db="UniProtKB">
        <authorList>
            <consortium name="RefSeq"/>
        </authorList>
    </citation>
    <scope>IDENTIFICATION</scope>
    <source>
        <tissue evidence="12">Leaf</tissue>
    </source>
</reference>
<feature type="domain" description="Response regulatory" evidence="9">
    <location>
        <begin position="102"/>
        <end position="220"/>
    </location>
</feature>